<dbReference type="InterPro" id="IPR038806">
    <property type="entry name" value="SPATA45"/>
</dbReference>
<dbReference type="PANTHER" id="PTHR35822:SF1">
    <property type="entry name" value="SPERMATOGENESIS-ASSOCIATED PROTEIN 45"/>
    <property type="match status" value="1"/>
</dbReference>
<evidence type="ECO:0000256" key="1">
    <source>
        <dbReference type="SAM" id="MobiDB-lite"/>
    </source>
</evidence>
<feature type="region of interest" description="Disordered" evidence="1">
    <location>
        <begin position="143"/>
        <end position="166"/>
    </location>
</feature>
<feature type="region of interest" description="Disordered" evidence="1">
    <location>
        <begin position="367"/>
        <end position="404"/>
    </location>
</feature>
<dbReference type="Proteomes" id="UP000700334">
    <property type="component" value="Unassembled WGS sequence"/>
</dbReference>
<sequence length="404" mass="43057">MAQQPERSASQEPASARARPPGRHHASRAPRPPRHPRGPAGQSGCSGGGRAGEPGGLLRGGVAGGARSRGGAGGPGAGGPSRTRRPADAASRPAPLRVKARPALATGGHVSKWALIIRQRKSTGGARVQIKRLRETLPLGRERPAGRVLAPPPPAAAPGAPRWARDEPRGLREGQVMRPEPCPREIAALPSPLSGPGAPASRERTASAQESLALGLGAMASMTRTRDLLKKLITSKRGLLEEINERRESNCLVERSNQVSLLRAQRRHFKEAHASAQGLVREAVPDSGRSSWVELSLIAHTERRHFPPKRKWRWPGSSHSQRLRFTAEGPWVWAGEAVADTPLLVGATRPLWPWLHTASCQGARGLQGAGPTSWQPHKGCRRALGSPAAVRHRVSGPHLQQGLG</sequence>
<feature type="compositionally biased region" description="Polar residues" evidence="1">
    <location>
        <begin position="1"/>
        <end position="12"/>
    </location>
</feature>
<protein>
    <submittedName>
        <fullName evidence="2">Spermatogenesis-associated protein 45</fullName>
    </submittedName>
</protein>
<proteinExistence type="predicted"/>
<name>A0A8J6DE13_GALPY</name>
<comment type="caution">
    <text evidence="2">The sequence shown here is derived from an EMBL/GenBank/DDBJ whole genome shotgun (WGS) entry which is preliminary data.</text>
</comment>
<keyword evidence="3" id="KW-1185">Reference proteome</keyword>
<evidence type="ECO:0000313" key="3">
    <source>
        <dbReference type="Proteomes" id="UP000700334"/>
    </source>
</evidence>
<feature type="region of interest" description="Disordered" evidence="1">
    <location>
        <begin position="1"/>
        <end position="105"/>
    </location>
</feature>
<dbReference type="EMBL" id="JAGFMF010012293">
    <property type="protein sequence ID" value="KAG8504440.1"/>
    <property type="molecule type" value="Genomic_DNA"/>
</dbReference>
<organism evidence="2 3">
    <name type="scientific">Galemys pyrenaicus</name>
    <name type="common">Iberian desman</name>
    <name type="synonym">Pyrenean desman</name>
    <dbReference type="NCBI Taxonomy" id="202257"/>
    <lineage>
        <taxon>Eukaryota</taxon>
        <taxon>Metazoa</taxon>
        <taxon>Chordata</taxon>
        <taxon>Craniata</taxon>
        <taxon>Vertebrata</taxon>
        <taxon>Euteleostomi</taxon>
        <taxon>Mammalia</taxon>
        <taxon>Eutheria</taxon>
        <taxon>Laurasiatheria</taxon>
        <taxon>Eulipotyphla</taxon>
        <taxon>Talpidae</taxon>
        <taxon>Galemys</taxon>
    </lineage>
</organism>
<dbReference type="OrthoDB" id="9441981at2759"/>
<reference evidence="2" key="1">
    <citation type="journal article" date="2021" name="Evol. Appl.">
        <title>The genome of the Pyrenean desman and the effects of bottlenecks and inbreeding on the genomic landscape of an endangered species.</title>
        <authorList>
            <person name="Escoda L."/>
            <person name="Castresana J."/>
        </authorList>
    </citation>
    <scope>NUCLEOTIDE SEQUENCE</scope>
    <source>
        <strain evidence="2">IBE-C5619</strain>
    </source>
</reference>
<feature type="compositionally biased region" description="Basic residues" evidence="1">
    <location>
        <begin position="20"/>
        <end position="37"/>
    </location>
</feature>
<dbReference type="PANTHER" id="PTHR35822">
    <property type="entry name" value="SPERMATOGENESIS-ASSOCIATED PROTEIN 45"/>
    <property type="match status" value="1"/>
</dbReference>
<accession>A0A8J6DE13</accession>
<feature type="compositionally biased region" description="Gly residues" evidence="1">
    <location>
        <begin position="44"/>
        <end position="79"/>
    </location>
</feature>
<evidence type="ECO:0000313" key="2">
    <source>
        <dbReference type="EMBL" id="KAG8504440.1"/>
    </source>
</evidence>
<dbReference type="AlphaFoldDB" id="A0A8J6DE13"/>
<gene>
    <name evidence="2" type="ORF">J0S82_018828</name>
</gene>